<evidence type="ECO:0000313" key="7">
    <source>
        <dbReference type="Proteomes" id="UP001344447"/>
    </source>
</evidence>
<name>A0AAN7TTE3_9MYCE</name>
<keyword evidence="4 5" id="KW-0472">Membrane</keyword>
<dbReference type="PANTHER" id="PTHR43243:SF97">
    <property type="entry name" value="AMINO ACID PERMEASE_ SLC12A DOMAIN-CONTAINING PROTEIN"/>
    <property type="match status" value="1"/>
</dbReference>
<gene>
    <name evidence="6" type="ORF">RB653_010031</name>
</gene>
<feature type="transmembrane region" description="Helical" evidence="5">
    <location>
        <begin position="226"/>
        <end position="251"/>
    </location>
</feature>
<sequence length="690" mass="75572">MGRSPEETQPLVDGGKTDPYSFMYPGSGSVSTLNINGSSNSYPLDNVLSSKSQDYIGENNDVLVGTEAKMVLTGSVEKKKVLDGSDEHKIGQLFSTAICGNDITSSIFYTSSLCTAAAGKYAPVSLILVCIVLYLFRKVYGEVGSALPLNGGAYNVLLNTTTKQVAALAAALTMISYMATAVVSASSAMAYLKVLWEGCDVYWATIILLGGFAALNLIGISESAVVAFGIFALHMVTLSIFVVGGFVLFFIQRETTFQIIRDNWYNPEANCPVDPTGAVLATPYYFGKNFAEAIYFGFGAAMLGVTGFETSSNFIEQQEPGVFPKTLRNMWFIVSIFNPLIGFLNLCFIPACVIASDTSGGILAKVAGQAFGTWFEKWVGIDAVLVLSGSVITSYVGVIGLVRRMALDRVLPQFLIQTNPCRKTTHWIIVLFFVICSSLYMLVDGDTTTLAGVYTCAFLGVMSLFAIGNMLLKYKRSSLRRDIKSPWIGVLIALCSVILGLISNIIKDDSIVYYFGIYFGVTIFIIMLMFIRARILKLFLFFTQIILSGAGRDRVARWIGDIIKNINSQPVVFFASKDDPAYLNKAILYIRDNEQTNWVRVVHCCSEEESTDSFSSTMEFLDKCYPKIRLDLIRVNAEFNASTVQKISQELKIDLNFCFVSCIKDRDDGDPSMIPVTVGDLGGVRMITSA</sequence>
<reference evidence="6 7" key="1">
    <citation type="submission" date="2023-11" db="EMBL/GenBank/DDBJ databases">
        <title>Dfirmibasis_genome.</title>
        <authorList>
            <person name="Edelbroek B."/>
            <person name="Kjellin J."/>
            <person name="Jerlstrom-Hultqvist J."/>
            <person name="Soderbom F."/>
        </authorList>
    </citation>
    <scope>NUCLEOTIDE SEQUENCE [LARGE SCALE GENOMIC DNA]</scope>
    <source>
        <strain evidence="6 7">TNS-C-14</strain>
    </source>
</reference>
<comment type="caution">
    <text evidence="6">The sequence shown here is derived from an EMBL/GenBank/DDBJ whole genome shotgun (WGS) entry which is preliminary data.</text>
</comment>
<evidence type="ECO:0000256" key="2">
    <source>
        <dbReference type="ARBA" id="ARBA00022692"/>
    </source>
</evidence>
<dbReference type="EMBL" id="JAVFKY010000006">
    <property type="protein sequence ID" value="KAK5574778.1"/>
    <property type="molecule type" value="Genomic_DNA"/>
</dbReference>
<dbReference type="Pfam" id="PF13520">
    <property type="entry name" value="AA_permease_2"/>
    <property type="match status" value="1"/>
</dbReference>
<feature type="transmembrane region" description="Helical" evidence="5">
    <location>
        <begin position="449"/>
        <end position="467"/>
    </location>
</feature>
<feature type="transmembrane region" description="Helical" evidence="5">
    <location>
        <begin position="512"/>
        <end position="531"/>
    </location>
</feature>
<keyword evidence="2 5" id="KW-0812">Transmembrane</keyword>
<feature type="transmembrane region" description="Helical" evidence="5">
    <location>
        <begin position="331"/>
        <end position="356"/>
    </location>
</feature>
<feature type="transmembrane region" description="Helical" evidence="5">
    <location>
        <begin position="121"/>
        <end position="140"/>
    </location>
</feature>
<feature type="transmembrane region" description="Helical" evidence="5">
    <location>
        <begin position="487"/>
        <end position="506"/>
    </location>
</feature>
<feature type="transmembrane region" description="Helical" evidence="5">
    <location>
        <begin position="424"/>
        <end position="443"/>
    </location>
</feature>
<evidence type="ECO:0000256" key="1">
    <source>
        <dbReference type="ARBA" id="ARBA00004141"/>
    </source>
</evidence>
<dbReference type="Proteomes" id="UP001344447">
    <property type="component" value="Unassembled WGS sequence"/>
</dbReference>
<dbReference type="Gene3D" id="1.20.1740.10">
    <property type="entry name" value="Amino acid/polyamine transporter I"/>
    <property type="match status" value="1"/>
</dbReference>
<keyword evidence="3 5" id="KW-1133">Transmembrane helix</keyword>
<evidence type="ECO:0000313" key="6">
    <source>
        <dbReference type="EMBL" id="KAK5574778.1"/>
    </source>
</evidence>
<accession>A0AAN7TTE3</accession>
<protein>
    <submittedName>
        <fullName evidence="6">Uncharacterized protein</fullName>
    </submittedName>
</protein>
<evidence type="ECO:0000256" key="3">
    <source>
        <dbReference type="ARBA" id="ARBA00022989"/>
    </source>
</evidence>
<feature type="transmembrane region" description="Helical" evidence="5">
    <location>
        <begin position="165"/>
        <end position="189"/>
    </location>
</feature>
<keyword evidence="7" id="KW-1185">Reference proteome</keyword>
<feature type="transmembrane region" description="Helical" evidence="5">
    <location>
        <begin position="201"/>
        <end position="220"/>
    </location>
</feature>
<organism evidence="6 7">
    <name type="scientific">Dictyostelium firmibasis</name>
    <dbReference type="NCBI Taxonomy" id="79012"/>
    <lineage>
        <taxon>Eukaryota</taxon>
        <taxon>Amoebozoa</taxon>
        <taxon>Evosea</taxon>
        <taxon>Eumycetozoa</taxon>
        <taxon>Dictyostelia</taxon>
        <taxon>Dictyosteliales</taxon>
        <taxon>Dictyosteliaceae</taxon>
        <taxon>Dictyostelium</taxon>
    </lineage>
</organism>
<evidence type="ECO:0000256" key="4">
    <source>
        <dbReference type="ARBA" id="ARBA00023136"/>
    </source>
</evidence>
<proteinExistence type="predicted"/>
<dbReference type="GO" id="GO:0015171">
    <property type="term" value="F:amino acid transmembrane transporter activity"/>
    <property type="evidence" value="ECO:0007669"/>
    <property type="project" value="TreeGrafter"/>
</dbReference>
<evidence type="ECO:0000256" key="5">
    <source>
        <dbReference type="SAM" id="Phobius"/>
    </source>
</evidence>
<comment type="subcellular location">
    <subcellularLocation>
        <location evidence="1">Membrane</location>
        <topology evidence="1">Multi-pass membrane protein</topology>
    </subcellularLocation>
</comment>
<dbReference type="InterPro" id="IPR002293">
    <property type="entry name" value="AA/rel_permease1"/>
</dbReference>
<dbReference type="GO" id="GO:0016020">
    <property type="term" value="C:membrane"/>
    <property type="evidence" value="ECO:0007669"/>
    <property type="project" value="UniProtKB-SubCell"/>
</dbReference>
<dbReference type="AlphaFoldDB" id="A0AAN7TTE3"/>
<feature type="transmembrane region" description="Helical" evidence="5">
    <location>
        <begin position="383"/>
        <end position="403"/>
    </location>
</feature>
<dbReference type="PANTHER" id="PTHR43243">
    <property type="entry name" value="INNER MEMBRANE TRANSPORTER YGJI-RELATED"/>
    <property type="match status" value="1"/>
</dbReference>